<gene>
    <name evidence="1" type="ORF">HZF05_07725</name>
</gene>
<dbReference type="RefSeq" id="WP_160366219.1">
    <property type="nucleotide sequence ID" value="NZ_JACEIB010000005.1"/>
</dbReference>
<keyword evidence="2" id="KW-1185">Reference proteome</keyword>
<evidence type="ECO:0000313" key="2">
    <source>
        <dbReference type="Proteomes" id="UP000570166"/>
    </source>
</evidence>
<accession>A0A838L4P9</accession>
<dbReference type="AlphaFoldDB" id="A0A838L4P9"/>
<protein>
    <submittedName>
        <fullName evidence="1">Uncharacterized protein</fullName>
    </submittedName>
</protein>
<dbReference type="Proteomes" id="UP000570166">
    <property type="component" value="Unassembled WGS sequence"/>
</dbReference>
<evidence type="ECO:0000313" key="1">
    <source>
        <dbReference type="EMBL" id="MBA2933987.1"/>
    </source>
</evidence>
<dbReference type="EMBL" id="JACEIB010000005">
    <property type="protein sequence ID" value="MBA2933987.1"/>
    <property type="molecule type" value="Genomic_DNA"/>
</dbReference>
<name>A0A838L4P9_9SPHN</name>
<comment type="caution">
    <text evidence="1">The sequence shown here is derived from an EMBL/GenBank/DDBJ whole genome shotgun (WGS) entry which is preliminary data.</text>
</comment>
<proteinExistence type="predicted"/>
<organism evidence="1 2">
    <name type="scientific">Sphingomonas chungangi</name>
    <dbReference type="NCBI Taxonomy" id="2683589"/>
    <lineage>
        <taxon>Bacteria</taxon>
        <taxon>Pseudomonadati</taxon>
        <taxon>Pseudomonadota</taxon>
        <taxon>Alphaproteobacteria</taxon>
        <taxon>Sphingomonadales</taxon>
        <taxon>Sphingomonadaceae</taxon>
        <taxon>Sphingomonas</taxon>
    </lineage>
</organism>
<sequence length="72" mass="8503">MARVSEDDPNARFIVEVWERKPIAFTTLSEAREEFERLKGGGRFDFGEISEWVGEPDEWKEVDSFNVYEDEE</sequence>
<reference evidence="1 2" key="1">
    <citation type="submission" date="2020-07" db="EMBL/GenBank/DDBJ databases">
        <authorList>
            <person name="Sun Q."/>
        </authorList>
    </citation>
    <scope>NUCLEOTIDE SEQUENCE [LARGE SCALE GENOMIC DNA]</scope>
    <source>
        <strain evidence="1 2">CGMCC 1.13654</strain>
    </source>
</reference>